<dbReference type="EMBL" id="FOAP01000039">
    <property type="protein sequence ID" value="SEN34688.1"/>
    <property type="molecule type" value="Genomic_DNA"/>
</dbReference>
<protein>
    <submittedName>
        <fullName evidence="2">Uncharacterized protein</fullName>
    </submittedName>
</protein>
<keyword evidence="3" id="KW-1185">Reference proteome</keyword>
<gene>
    <name evidence="2" type="ORF">SAMN05444354_1397</name>
</gene>
<name>A0A1H8FUC0_STIAU</name>
<evidence type="ECO:0000256" key="1">
    <source>
        <dbReference type="SAM" id="MobiDB-lite"/>
    </source>
</evidence>
<sequence>MSQSNAAELSMCHACGVAHAPKSYYHRGSASASEKPQRAPANYASMGPNRVDQTHAYGGRWVSEGEPTQSPCARDGCGNVEGNVKIFMDESAGLDGVNECSELKCAQCGWFTLYSWRDEF</sequence>
<dbReference type="Proteomes" id="UP000182719">
    <property type="component" value="Unassembled WGS sequence"/>
</dbReference>
<evidence type="ECO:0000313" key="3">
    <source>
        <dbReference type="Proteomes" id="UP000182719"/>
    </source>
</evidence>
<reference evidence="3" key="1">
    <citation type="submission" date="2016-10" db="EMBL/GenBank/DDBJ databases">
        <authorList>
            <person name="Varghese N."/>
            <person name="Submissions S."/>
        </authorList>
    </citation>
    <scope>NUCLEOTIDE SEQUENCE [LARGE SCALE GENOMIC DNA]</scope>
    <source>
        <strain evidence="3">DSM 17044</strain>
    </source>
</reference>
<evidence type="ECO:0000313" key="2">
    <source>
        <dbReference type="EMBL" id="SEN34688.1"/>
    </source>
</evidence>
<accession>A0A1H8FUC0</accession>
<feature type="region of interest" description="Disordered" evidence="1">
    <location>
        <begin position="26"/>
        <end position="49"/>
    </location>
</feature>
<dbReference type="AlphaFoldDB" id="A0A1H8FUC0"/>
<proteinExistence type="predicted"/>
<organism evidence="2 3">
    <name type="scientific">Stigmatella aurantiaca</name>
    <dbReference type="NCBI Taxonomy" id="41"/>
    <lineage>
        <taxon>Bacteria</taxon>
        <taxon>Pseudomonadati</taxon>
        <taxon>Myxococcota</taxon>
        <taxon>Myxococcia</taxon>
        <taxon>Myxococcales</taxon>
        <taxon>Cystobacterineae</taxon>
        <taxon>Archangiaceae</taxon>
        <taxon>Stigmatella</taxon>
    </lineage>
</organism>